<keyword evidence="8" id="KW-0393">Immunoglobulin domain</keyword>
<protein>
    <recommendedName>
        <fullName evidence="10">Transmembrane protein 81</fullName>
    </recommendedName>
</protein>
<sequence length="365" mass="40714">MGVSSLSVIVPQIGRGGYASFKLNTSGAGEVNITQFVFHRQLQWLTLTRGMGKSHLQWPAKATRILGSLSFRGRRVASECRGKKFPQDTSGIPLSSLSEGANRRKKVDELNRSLAKQWHSSQCEAYRGVDLEDLASNNTWVITHSSSCSTTCGLGIRTQKLCPLGTDHKVDTLDTDHNSPACRVRQVQCVDKWQCGLQLQTVTAGQHLELDCLEDVMEAMGRFAFAVSWYYARGIITTNNRFFTRRDVPGLDRVVLNPVKEDDAGTYRCDVLDTSYHRVKRMYKGLKVLSAHALRLNFAKGLTEWEKPGEINVTVVTGKLYLSSTVRNVVLLSLSISISTAVIVFLGLFAFSYWKRSTRKDTISP</sequence>
<dbReference type="GO" id="GO:0005886">
    <property type="term" value="C:plasma membrane"/>
    <property type="evidence" value="ECO:0007669"/>
    <property type="project" value="UniProtKB-SubCell"/>
</dbReference>
<dbReference type="InterPro" id="IPR013783">
    <property type="entry name" value="Ig-like_fold"/>
</dbReference>
<evidence type="ECO:0000256" key="8">
    <source>
        <dbReference type="ARBA" id="ARBA00023319"/>
    </source>
</evidence>
<dbReference type="EMBL" id="JAUCMX010000007">
    <property type="protein sequence ID" value="KAK3539367.1"/>
    <property type="molecule type" value="Genomic_DNA"/>
</dbReference>
<keyword evidence="6 11" id="KW-0472">Membrane</keyword>
<evidence type="ECO:0000256" key="4">
    <source>
        <dbReference type="ARBA" id="ARBA00022729"/>
    </source>
</evidence>
<gene>
    <name evidence="13" type="ORF">QTP70_003853</name>
</gene>
<dbReference type="CDD" id="cd00096">
    <property type="entry name" value="Ig"/>
    <property type="match status" value="1"/>
</dbReference>
<comment type="subcellular location">
    <subcellularLocation>
        <location evidence="1">Cell membrane</location>
        <topology evidence="1">Single-pass type I membrane protein</topology>
    </subcellularLocation>
</comment>
<keyword evidence="2" id="KW-1003">Cell membrane</keyword>
<evidence type="ECO:0000256" key="3">
    <source>
        <dbReference type="ARBA" id="ARBA00022692"/>
    </source>
</evidence>
<dbReference type="PANTHER" id="PTHR35670">
    <property type="entry name" value="TRANSMEMBRANE PROTEIN 81"/>
    <property type="match status" value="1"/>
</dbReference>
<reference evidence="13" key="1">
    <citation type="submission" date="2023-06" db="EMBL/GenBank/DDBJ databases">
        <title>Male Hemibagrus guttatus genome.</title>
        <authorList>
            <person name="Bian C."/>
        </authorList>
    </citation>
    <scope>NUCLEOTIDE SEQUENCE</scope>
    <source>
        <strain evidence="13">Male_cb2023</strain>
        <tissue evidence="13">Muscle</tissue>
    </source>
</reference>
<evidence type="ECO:0000256" key="2">
    <source>
        <dbReference type="ARBA" id="ARBA00022475"/>
    </source>
</evidence>
<dbReference type="InterPro" id="IPR007110">
    <property type="entry name" value="Ig-like_dom"/>
</dbReference>
<dbReference type="PANTHER" id="PTHR35670:SF1">
    <property type="entry name" value="TRANSMEMBRANE PROTEIN 81"/>
    <property type="match status" value="1"/>
</dbReference>
<dbReference type="Pfam" id="PF00047">
    <property type="entry name" value="ig"/>
    <property type="match status" value="1"/>
</dbReference>
<evidence type="ECO:0000256" key="11">
    <source>
        <dbReference type="SAM" id="Phobius"/>
    </source>
</evidence>
<comment type="caution">
    <text evidence="13">The sequence shown here is derived from an EMBL/GenBank/DDBJ whole genome shotgun (WGS) entry which is preliminary data.</text>
</comment>
<evidence type="ECO:0000259" key="12">
    <source>
        <dbReference type="PROSITE" id="PS50835"/>
    </source>
</evidence>
<organism evidence="13 14">
    <name type="scientific">Hemibagrus guttatus</name>
    <dbReference type="NCBI Taxonomy" id="175788"/>
    <lineage>
        <taxon>Eukaryota</taxon>
        <taxon>Metazoa</taxon>
        <taxon>Chordata</taxon>
        <taxon>Craniata</taxon>
        <taxon>Vertebrata</taxon>
        <taxon>Euteleostomi</taxon>
        <taxon>Actinopterygii</taxon>
        <taxon>Neopterygii</taxon>
        <taxon>Teleostei</taxon>
        <taxon>Ostariophysi</taxon>
        <taxon>Siluriformes</taxon>
        <taxon>Bagridae</taxon>
        <taxon>Hemibagrus</taxon>
    </lineage>
</organism>
<dbReference type="InterPro" id="IPR003599">
    <property type="entry name" value="Ig_sub"/>
</dbReference>
<dbReference type="SMART" id="SM00409">
    <property type="entry name" value="IG"/>
    <property type="match status" value="1"/>
</dbReference>
<evidence type="ECO:0000256" key="10">
    <source>
        <dbReference type="ARBA" id="ARBA00050022"/>
    </source>
</evidence>
<dbReference type="InterPro" id="IPR013151">
    <property type="entry name" value="Immunoglobulin_dom"/>
</dbReference>
<feature type="transmembrane region" description="Helical" evidence="11">
    <location>
        <begin position="329"/>
        <end position="354"/>
    </location>
</feature>
<keyword evidence="4" id="KW-0732">Signal</keyword>
<keyword evidence="3 11" id="KW-0812">Transmembrane</keyword>
<dbReference type="InterPro" id="IPR039293">
    <property type="entry name" value="TMEM81"/>
</dbReference>
<proteinExistence type="predicted"/>
<accession>A0AAE0V3M6</accession>
<evidence type="ECO:0000256" key="7">
    <source>
        <dbReference type="ARBA" id="ARBA00023157"/>
    </source>
</evidence>
<evidence type="ECO:0000313" key="14">
    <source>
        <dbReference type="Proteomes" id="UP001274896"/>
    </source>
</evidence>
<keyword evidence="14" id="KW-1185">Reference proteome</keyword>
<comment type="function">
    <text evidence="9">Essential fertilization factor required for male fertility. Part of a conserved trimeric sperm complex with the essential fertilization factors IZUMO1 and SPACA6 which bridges sperm and oocyte membranes during fertilization by binding to IZUMO1R/JUNO on the oocyte.</text>
</comment>
<evidence type="ECO:0000256" key="1">
    <source>
        <dbReference type="ARBA" id="ARBA00004251"/>
    </source>
</evidence>
<dbReference type="PROSITE" id="PS50835">
    <property type="entry name" value="IG_LIKE"/>
    <property type="match status" value="1"/>
</dbReference>
<keyword evidence="7" id="KW-1015">Disulfide bond</keyword>
<dbReference type="InterPro" id="IPR036179">
    <property type="entry name" value="Ig-like_dom_sf"/>
</dbReference>
<dbReference type="Gene3D" id="2.60.40.10">
    <property type="entry name" value="Immunoglobulins"/>
    <property type="match status" value="1"/>
</dbReference>
<dbReference type="AlphaFoldDB" id="A0AAE0V3M6"/>
<dbReference type="Proteomes" id="UP001274896">
    <property type="component" value="Unassembled WGS sequence"/>
</dbReference>
<dbReference type="SUPFAM" id="SSF48726">
    <property type="entry name" value="Immunoglobulin"/>
    <property type="match status" value="1"/>
</dbReference>
<name>A0AAE0V3M6_9TELE</name>
<evidence type="ECO:0000256" key="9">
    <source>
        <dbReference type="ARBA" id="ARBA00049937"/>
    </source>
</evidence>
<evidence type="ECO:0000256" key="6">
    <source>
        <dbReference type="ARBA" id="ARBA00023136"/>
    </source>
</evidence>
<evidence type="ECO:0000256" key="5">
    <source>
        <dbReference type="ARBA" id="ARBA00022989"/>
    </source>
</evidence>
<keyword evidence="5 11" id="KW-1133">Transmembrane helix</keyword>
<feature type="domain" description="Ig-like" evidence="12">
    <location>
        <begin position="180"/>
        <end position="280"/>
    </location>
</feature>
<evidence type="ECO:0000313" key="13">
    <source>
        <dbReference type="EMBL" id="KAK3539367.1"/>
    </source>
</evidence>